<evidence type="ECO:0000256" key="2">
    <source>
        <dbReference type="ARBA" id="ARBA00022801"/>
    </source>
</evidence>
<dbReference type="GO" id="GO:0008422">
    <property type="term" value="F:beta-glucosidase activity"/>
    <property type="evidence" value="ECO:0007669"/>
    <property type="project" value="TreeGrafter"/>
</dbReference>
<comment type="similarity">
    <text evidence="1 3">Belongs to the glycosyl hydrolase 1 family.</text>
</comment>
<dbReference type="EMBL" id="JBAMMX010000005">
    <property type="protein sequence ID" value="KAK6940989.1"/>
    <property type="molecule type" value="Genomic_DNA"/>
</dbReference>
<dbReference type="PANTHER" id="PTHR10353:SF29">
    <property type="entry name" value="BETA-GLUCOSIDASE 11"/>
    <property type="match status" value="1"/>
</dbReference>
<organism evidence="4 5">
    <name type="scientific">Dillenia turbinata</name>
    <dbReference type="NCBI Taxonomy" id="194707"/>
    <lineage>
        <taxon>Eukaryota</taxon>
        <taxon>Viridiplantae</taxon>
        <taxon>Streptophyta</taxon>
        <taxon>Embryophyta</taxon>
        <taxon>Tracheophyta</taxon>
        <taxon>Spermatophyta</taxon>
        <taxon>Magnoliopsida</taxon>
        <taxon>eudicotyledons</taxon>
        <taxon>Gunneridae</taxon>
        <taxon>Pentapetalae</taxon>
        <taxon>Dilleniales</taxon>
        <taxon>Dilleniaceae</taxon>
        <taxon>Dillenia</taxon>
    </lineage>
</organism>
<sequence>MAAQLQLISGASPFEVPVIPLGLQQVLEYFKQVYGNPPLYIHENGSAETQIWHWECRILLLDATISNIGYCADRSSALNDTKRVEYMQGYIGGVLESLSEKYAEWIANQRLQCATMLSLSFSLFFLLSFAATVLSSGNSFTRNDFPSSPDFVFGSGTSAYQVEGAAFEDGRTPSIFDNYAHSVEISEIVPGNGDIACDGYHKYKEDVKLMAETGLEAYRFSISWSRLIPNGRGPVNPKALEYYNNFINELTTHDVGVQAKQNGLIGINVYAFGYSPLANSTEDLAATRRALDFLLGW</sequence>
<dbReference type="Gene3D" id="3.20.20.80">
    <property type="entry name" value="Glycosidases"/>
    <property type="match status" value="2"/>
</dbReference>
<dbReference type="InterPro" id="IPR017853">
    <property type="entry name" value="GH"/>
</dbReference>
<dbReference type="AlphaFoldDB" id="A0AAN8VVK0"/>
<accession>A0AAN8VVK0</accession>
<dbReference type="Pfam" id="PF00232">
    <property type="entry name" value="Glyco_hydro_1"/>
    <property type="match status" value="1"/>
</dbReference>
<keyword evidence="5" id="KW-1185">Reference proteome</keyword>
<gene>
    <name evidence="4" type="ORF">RJ641_030520</name>
</gene>
<name>A0AAN8VVK0_9MAGN</name>
<dbReference type="SUPFAM" id="SSF51445">
    <property type="entry name" value="(Trans)glycosidases"/>
    <property type="match status" value="2"/>
</dbReference>
<dbReference type="Proteomes" id="UP001370490">
    <property type="component" value="Unassembled WGS sequence"/>
</dbReference>
<comment type="caution">
    <text evidence="4">The sequence shown here is derived from an EMBL/GenBank/DDBJ whole genome shotgun (WGS) entry which is preliminary data.</text>
</comment>
<dbReference type="PROSITE" id="PS00653">
    <property type="entry name" value="GLYCOSYL_HYDROL_F1_2"/>
    <property type="match status" value="1"/>
</dbReference>
<protein>
    <submittedName>
        <fullName evidence="4">Glycoside hydrolase family 1</fullName>
    </submittedName>
</protein>
<dbReference type="PANTHER" id="PTHR10353">
    <property type="entry name" value="GLYCOSYL HYDROLASE"/>
    <property type="match status" value="1"/>
</dbReference>
<dbReference type="InterPro" id="IPR001360">
    <property type="entry name" value="Glyco_hydro_1"/>
</dbReference>
<evidence type="ECO:0000256" key="3">
    <source>
        <dbReference type="RuleBase" id="RU003690"/>
    </source>
</evidence>
<dbReference type="GO" id="GO:0005975">
    <property type="term" value="P:carbohydrate metabolic process"/>
    <property type="evidence" value="ECO:0007669"/>
    <property type="project" value="InterPro"/>
</dbReference>
<reference evidence="4 5" key="1">
    <citation type="submission" date="2023-12" db="EMBL/GenBank/DDBJ databases">
        <title>A high-quality genome assembly for Dillenia turbinata (Dilleniales).</title>
        <authorList>
            <person name="Chanderbali A."/>
        </authorList>
    </citation>
    <scope>NUCLEOTIDE SEQUENCE [LARGE SCALE GENOMIC DNA]</scope>
    <source>
        <strain evidence="4">LSX21</strain>
        <tissue evidence="4">Leaf</tissue>
    </source>
</reference>
<evidence type="ECO:0000313" key="4">
    <source>
        <dbReference type="EMBL" id="KAK6940989.1"/>
    </source>
</evidence>
<dbReference type="InterPro" id="IPR033132">
    <property type="entry name" value="GH_1_N_CS"/>
</dbReference>
<evidence type="ECO:0000313" key="5">
    <source>
        <dbReference type="Proteomes" id="UP001370490"/>
    </source>
</evidence>
<proteinExistence type="inferred from homology"/>
<evidence type="ECO:0000256" key="1">
    <source>
        <dbReference type="ARBA" id="ARBA00010838"/>
    </source>
</evidence>
<keyword evidence="2 4" id="KW-0378">Hydrolase</keyword>